<evidence type="ECO:0000259" key="4">
    <source>
        <dbReference type="PROSITE" id="PS51782"/>
    </source>
</evidence>
<evidence type="ECO:0000313" key="5">
    <source>
        <dbReference type="EMBL" id="GCD41312.1"/>
    </source>
</evidence>
<feature type="compositionally biased region" description="Basic and acidic residues" evidence="3">
    <location>
        <begin position="158"/>
        <end position="172"/>
    </location>
</feature>
<name>A0A401VW51_STREY</name>
<comment type="similarity">
    <text evidence="1">Belongs to the transglycosylase family. Rpf subfamily.</text>
</comment>
<dbReference type="GO" id="GO:0016787">
    <property type="term" value="F:hydrolase activity"/>
    <property type="evidence" value="ECO:0007669"/>
    <property type="project" value="UniProtKB-KW"/>
</dbReference>
<organism evidence="5 6">
    <name type="scientific">Streptomyces paromomycinus</name>
    <name type="common">Streptomyces rimosus subsp. paromomycinus</name>
    <dbReference type="NCBI Taxonomy" id="92743"/>
    <lineage>
        <taxon>Bacteria</taxon>
        <taxon>Bacillati</taxon>
        <taxon>Actinomycetota</taxon>
        <taxon>Actinomycetes</taxon>
        <taxon>Kitasatosporales</taxon>
        <taxon>Streptomycetaceae</taxon>
        <taxon>Streptomyces</taxon>
    </lineage>
</organism>
<sequence>MEFPQGTETSGRGEVRGRGARGATAAAVLLAAGALNVAADGPAEARSGATWDRLAGCESGGNWRADTGNGFSGGLQFAHSTWRSFGGGRYGSRAARASRAQQIRIAERVLARQGWGAWPACSARLGLRSSGARHSAPQTARRSAPRAGTQARTNSSSRYRERLRSPRHRDASGSRYGHAKPYKQRADRPRRSTGGHVVNPGETVSSIAYAYGWGWQEFYRLNRQVIGANPNLIYPGTRLAVRRSGTG</sequence>
<dbReference type="AlphaFoldDB" id="A0A401VW51"/>
<feature type="region of interest" description="Disordered" evidence="3">
    <location>
        <begin position="128"/>
        <end position="201"/>
    </location>
</feature>
<dbReference type="CDD" id="cd13925">
    <property type="entry name" value="RPF"/>
    <property type="match status" value="1"/>
</dbReference>
<dbReference type="RefSeq" id="WP_125052146.1">
    <property type="nucleotide sequence ID" value="NZ_BHZD01000001.1"/>
</dbReference>
<dbReference type="PANTHER" id="PTHR34700">
    <property type="entry name" value="POTASSIUM BINDING PROTEIN KBP"/>
    <property type="match status" value="1"/>
</dbReference>
<dbReference type="InterPro" id="IPR036779">
    <property type="entry name" value="LysM_dom_sf"/>
</dbReference>
<dbReference type="SUPFAM" id="SSF53955">
    <property type="entry name" value="Lysozyme-like"/>
    <property type="match status" value="1"/>
</dbReference>
<evidence type="ECO:0000256" key="1">
    <source>
        <dbReference type="ARBA" id="ARBA00010830"/>
    </source>
</evidence>
<dbReference type="Gene3D" id="1.10.530.10">
    <property type="match status" value="1"/>
</dbReference>
<reference evidence="5 6" key="1">
    <citation type="submission" date="2018-11" db="EMBL/GenBank/DDBJ databases">
        <title>Whole genome sequence of Streptomyces paromomycinus NBRC 15454(T).</title>
        <authorList>
            <person name="Komaki H."/>
            <person name="Tamura T."/>
        </authorList>
    </citation>
    <scope>NUCLEOTIDE SEQUENCE [LARGE SCALE GENOMIC DNA]</scope>
    <source>
        <strain evidence="5 6">NBRC 15454</strain>
    </source>
</reference>
<dbReference type="PANTHER" id="PTHR34700:SF4">
    <property type="entry name" value="PHAGE-LIKE ELEMENT PBSX PROTEIN XKDP"/>
    <property type="match status" value="1"/>
</dbReference>
<dbReference type="PROSITE" id="PS51782">
    <property type="entry name" value="LYSM"/>
    <property type="match status" value="1"/>
</dbReference>
<protein>
    <submittedName>
        <fullName evidence="5">Resuscitation-promoting factor</fullName>
    </submittedName>
</protein>
<dbReference type="InterPro" id="IPR023346">
    <property type="entry name" value="Lysozyme-like_dom_sf"/>
</dbReference>
<gene>
    <name evidence="5" type="ORF">GKJPGBOP_00965</name>
</gene>
<keyword evidence="6" id="KW-1185">Reference proteome</keyword>
<dbReference type="Pfam" id="PF01476">
    <property type="entry name" value="LysM"/>
    <property type="match status" value="1"/>
</dbReference>
<accession>A0A401VW51</accession>
<dbReference type="InterPro" id="IPR010618">
    <property type="entry name" value="RPF"/>
</dbReference>
<comment type="caution">
    <text evidence="5">The sequence shown here is derived from an EMBL/GenBank/DDBJ whole genome shotgun (WGS) entry which is preliminary data.</text>
</comment>
<proteinExistence type="inferred from homology"/>
<dbReference type="SUPFAM" id="SSF54106">
    <property type="entry name" value="LysM domain"/>
    <property type="match status" value="1"/>
</dbReference>
<dbReference type="Pfam" id="PF06737">
    <property type="entry name" value="Transglycosylas"/>
    <property type="match status" value="1"/>
</dbReference>
<feature type="domain" description="LysM" evidence="4">
    <location>
        <begin position="194"/>
        <end position="241"/>
    </location>
</feature>
<evidence type="ECO:0000313" key="6">
    <source>
        <dbReference type="Proteomes" id="UP000286746"/>
    </source>
</evidence>
<dbReference type="InterPro" id="IPR018392">
    <property type="entry name" value="LysM"/>
</dbReference>
<evidence type="ECO:0000256" key="2">
    <source>
        <dbReference type="ARBA" id="ARBA00022801"/>
    </source>
</evidence>
<dbReference type="Gene3D" id="3.10.350.10">
    <property type="entry name" value="LysM domain"/>
    <property type="match status" value="1"/>
</dbReference>
<dbReference type="CDD" id="cd00118">
    <property type="entry name" value="LysM"/>
    <property type="match status" value="1"/>
</dbReference>
<dbReference type="Proteomes" id="UP000286746">
    <property type="component" value="Unassembled WGS sequence"/>
</dbReference>
<dbReference type="EMBL" id="BHZD01000001">
    <property type="protein sequence ID" value="GCD41312.1"/>
    <property type="molecule type" value="Genomic_DNA"/>
</dbReference>
<dbReference type="InterPro" id="IPR052196">
    <property type="entry name" value="Bact_Kbp"/>
</dbReference>
<evidence type="ECO:0000256" key="3">
    <source>
        <dbReference type="SAM" id="MobiDB-lite"/>
    </source>
</evidence>
<keyword evidence="2" id="KW-0378">Hydrolase</keyword>
<dbReference type="SMART" id="SM00257">
    <property type="entry name" value="LysM"/>
    <property type="match status" value="1"/>
</dbReference>